<gene>
    <name evidence="2" type="ORF">N657DRAFT_90141</name>
</gene>
<keyword evidence="3" id="KW-1185">Reference proteome</keyword>
<dbReference type="EMBL" id="MU853223">
    <property type="protein sequence ID" value="KAK4129667.1"/>
    <property type="molecule type" value="Genomic_DNA"/>
</dbReference>
<evidence type="ECO:0000313" key="2">
    <source>
        <dbReference type="EMBL" id="KAK4129667.1"/>
    </source>
</evidence>
<proteinExistence type="predicted"/>
<feature type="compositionally biased region" description="Gly residues" evidence="1">
    <location>
        <begin position="140"/>
        <end position="156"/>
    </location>
</feature>
<reference evidence="2" key="1">
    <citation type="journal article" date="2023" name="Mol. Phylogenet. Evol.">
        <title>Genome-scale phylogeny and comparative genomics of the fungal order Sordariales.</title>
        <authorList>
            <person name="Hensen N."/>
            <person name="Bonometti L."/>
            <person name="Westerberg I."/>
            <person name="Brannstrom I.O."/>
            <person name="Guillou S."/>
            <person name="Cros-Aarteil S."/>
            <person name="Calhoun S."/>
            <person name="Haridas S."/>
            <person name="Kuo A."/>
            <person name="Mondo S."/>
            <person name="Pangilinan J."/>
            <person name="Riley R."/>
            <person name="LaButti K."/>
            <person name="Andreopoulos B."/>
            <person name="Lipzen A."/>
            <person name="Chen C."/>
            <person name="Yan M."/>
            <person name="Daum C."/>
            <person name="Ng V."/>
            <person name="Clum A."/>
            <person name="Steindorff A."/>
            <person name="Ohm R.A."/>
            <person name="Martin F."/>
            <person name="Silar P."/>
            <person name="Natvig D.O."/>
            <person name="Lalanne C."/>
            <person name="Gautier V."/>
            <person name="Ament-Velasquez S.L."/>
            <person name="Kruys A."/>
            <person name="Hutchinson M.I."/>
            <person name="Powell A.J."/>
            <person name="Barry K."/>
            <person name="Miller A.N."/>
            <person name="Grigoriev I.V."/>
            <person name="Debuchy R."/>
            <person name="Gladieux P."/>
            <person name="Hiltunen Thoren M."/>
            <person name="Johannesson H."/>
        </authorList>
    </citation>
    <scope>NUCLEOTIDE SEQUENCE</scope>
    <source>
        <strain evidence="2">CBS 731.68</strain>
    </source>
</reference>
<evidence type="ECO:0000256" key="1">
    <source>
        <dbReference type="SAM" id="MobiDB-lite"/>
    </source>
</evidence>
<accession>A0AAN6Z955</accession>
<feature type="compositionally biased region" description="Low complexity" evidence="1">
    <location>
        <begin position="125"/>
        <end position="139"/>
    </location>
</feature>
<dbReference type="RefSeq" id="XP_062653438.1">
    <property type="nucleotide sequence ID" value="XM_062797579.1"/>
</dbReference>
<comment type="caution">
    <text evidence="2">The sequence shown here is derived from an EMBL/GenBank/DDBJ whole genome shotgun (WGS) entry which is preliminary data.</text>
</comment>
<sequence length="292" mass="32934">MAYYHHNNKDNDNNSSISDDDSDNNGKSPRYAPLFGRYHFHRTIPLLRNLWRYRRYRLMSARRGGHENRWKDRYVRDYPLRYYRTKASMGVLRGLVCVLAWCGSEKHRRARARDQRRRRKDKMEGLSSSSSSSSDSGHSSSGGGESGDGGGPFGGGVERKDFGLGGRKRGGMGLNMNLMSSKRKVANKRKKSLDSGYWKQGSGLVGNGSMEDDLADMERWSNQTRSRASFDFQVTRDDEVGGADEGEIPAAGKARKLKRLGWLRMRRKGMAKGVVDEEKEIGVPEGVKEKGL</sequence>
<organism evidence="2 3">
    <name type="scientific">Parathielavia appendiculata</name>
    <dbReference type="NCBI Taxonomy" id="2587402"/>
    <lineage>
        <taxon>Eukaryota</taxon>
        <taxon>Fungi</taxon>
        <taxon>Dikarya</taxon>
        <taxon>Ascomycota</taxon>
        <taxon>Pezizomycotina</taxon>
        <taxon>Sordariomycetes</taxon>
        <taxon>Sordariomycetidae</taxon>
        <taxon>Sordariales</taxon>
        <taxon>Chaetomiaceae</taxon>
        <taxon>Parathielavia</taxon>
    </lineage>
</organism>
<dbReference type="Proteomes" id="UP001302602">
    <property type="component" value="Unassembled WGS sequence"/>
</dbReference>
<feature type="region of interest" description="Disordered" evidence="1">
    <location>
        <begin position="108"/>
        <end position="175"/>
    </location>
</feature>
<dbReference type="GeneID" id="87834358"/>
<feature type="region of interest" description="Disordered" evidence="1">
    <location>
        <begin position="1"/>
        <end position="25"/>
    </location>
</feature>
<evidence type="ECO:0000313" key="3">
    <source>
        <dbReference type="Proteomes" id="UP001302602"/>
    </source>
</evidence>
<protein>
    <submittedName>
        <fullName evidence="2">Uncharacterized protein</fullName>
    </submittedName>
</protein>
<reference evidence="2" key="2">
    <citation type="submission" date="2023-05" db="EMBL/GenBank/DDBJ databases">
        <authorList>
            <consortium name="Lawrence Berkeley National Laboratory"/>
            <person name="Steindorff A."/>
            <person name="Hensen N."/>
            <person name="Bonometti L."/>
            <person name="Westerberg I."/>
            <person name="Brannstrom I.O."/>
            <person name="Guillou S."/>
            <person name="Cros-Aarteil S."/>
            <person name="Calhoun S."/>
            <person name="Haridas S."/>
            <person name="Kuo A."/>
            <person name="Mondo S."/>
            <person name="Pangilinan J."/>
            <person name="Riley R."/>
            <person name="Labutti K."/>
            <person name="Andreopoulos B."/>
            <person name="Lipzen A."/>
            <person name="Chen C."/>
            <person name="Yanf M."/>
            <person name="Daum C."/>
            <person name="Ng V."/>
            <person name="Clum A."/>
            <person name="Ohm R."/>
            <person name="Martin F."/>
            <person name="Silar P."/>
            <person name="Natvig D."/>
            <person name="Lalanne C."/>
            <person name="Gautier V."/>
            <person name="Ament-Velasquez S.L."/>
            <person name="Kruys A."/>
            <person name="Hutchinson M.I."/>
            <person name="Powell A.J."/>
            <person name="Barry K."/>
            <person name="Miller A.N."/>
            <person name="Grigoriev I.V."/>
            <person name="Debuchy R."/>
            <person name="Gladieux P."/>
            <person name="Thoren M.H."/>
            <person name="Johannesson H."/>
        </authorList>
    </citation>
    <scope>NUCLEOTIDE SEQUENCE</scope>
    <source>
        <strain evidence="2">CBS 731.68</strain>
    </source>
</reference>
<feature type="compositionally biased region" description="Basic residues" evidence="1">
    <location>
        <begin position="108"/>
        <end position="120"/>
    </location>
</feature>
<name>A0AAN6Z955_9PEZI</name>
<dbReference type="AlphaFoldDB" id="A0AAN6Z955"/>